<dbReference type="Pfam" id="PF00112">
    <property type="entry name" value="Peptidase_C1"/>
    <property type="match status" value="1"/>
</dbReference>
<dbReference type="SMART" id="SM00848">
    <property type="entry name" value="Inhibitor_I29"/>
    <property type="match status" value="1"/>
</dbReference>
<evidence type="ECO:0000256" key="2">
    <source>
        <dbReference type="ARBA" id="ARBA00022670"/>
    </source>
</evidence>
<protein>
    <submittedName>
        <fullName evidence="10">Cathepsin S-like</fullName>
    </submittedName>
</protein>
<evidence type="ECO:0000259" key="8">
    <source>
        <dbReference type="SMART" id="SM00645"/>
    </source>
</evidence>
<feature type="domain" description="Cathepsin propeptide inhibitor" evidence="9">
    <location>
        <begin position="27"/>
        <end position="87"/>
    </location>
</feature>
<dbReference type="InterPro" id="IPR000169">
    <property type="entry name" value="Pept_cys_AS"/>
</dbReference>
<dbReference type="PROSITE" id="PS00640">
    <property type="entry name" value="THIOL_PROTEASE_ASN"/>
    <property type="match status" value="1"/>
</dbReference>
<keyword evidence="4" id="KW-0788">Thiol protease</keyword>
<organism evidence="10 11">
    <name type="scientific">Pelobates cultripes</name>
    <name type="common">Western spadefoot toad</name>
    <dbReference type="NCBI Taxonomy" id="61616"/>
    <lineage>
        <taxon>Eukaryota</taxon>
        <taxon>Metazoa</taxon>
        <taxon>Chordata</taxon>
        <taxon>Craniata</taxon>
        <taxon>Vertebrata</taxon>
        <taxon>Euteleostomi</taxon>
        <taxon>Amphibia</taxon>
        <taxon>Batrachia</taxon>
        <taxon>Anura</taxon>
        <taxon>Pelobatoidea</taxon>
        <taxon>Pelobatidae</taxon>
        <taxon>Pelobates</taxon>
    </lineage>
</organism>
<dbReference type="InterPro" id="IPR038765">
    <property type="entry name" value="Papain-like_cys_pep_sf"/>
</dbReference>
<evidence type="ECO:0000259" key="9">
    <source>
        <dbReference type="SMART" id="SM00848"/>
    </source>
</evidence>
<feature type="domain" description="Peptidase C1A papain C-terminal" evidence="8">
    <location>
        <begin position="115"/>
        <end position="318"/>
    </location>
</feature>
<evidence type="ECO:0000313" key="10">
    <source>
        <dbReference type="EMBL" id="CAH2273505.1"/>
    </source>
</evidence>
<keyword evidence="6" id="KW-1015">Disulfide bond</keyword>
<dbReference type="AlphaFoldDB" id="A0AAD1VXW5"/>
<evidence type="ECO:0000256" key="6">
    <source>
        <dbReference type="ARBA" id="ARBA00023157"/>
    </source>
</evidence>
<dbReference type="InterPro" id="IPR000668">
    <property type="entry name" value="Peptidase_C1A_C"/>
</dbReference>
<dbReference type="Gene3D" id="3.90.70.10">
    <property type="entry name" value="Cysteine proteinases"/>
    <property type="match status" value="1"/>
</dbReference>
<evidence type="ECO:0000256" key="7">
    <source>
        <dbReference type="SAM" id="SignalP"/>
    </source>
</evidence>
<dbReference type="PRINTS" id="PR00705">
    <property type="entry name" value="PAPAIN"/>
</dbReference>
<dbReference type="Proteomes" id="UP001295444">
    <property type="component" value="Chromosome 03"/>
</dbReference>
<dbReference type="InterPro" id="IPR013128">
    <property type="entry name" value="Peptidase_C1A"/>
</dbReference>
<accession>A0AAD1VXW5</accession>
<gene>
    <name evidence="10" type="ORF">PECUL_23A062508</name>
</gene>
<reference evidence="10" key="1">
    <citation type="submission" date="2022-03" db="EMBL/GenBank/DDBJ databases">
        <authorList>
            <person name="Alioto T."/>
            <person name="Alioto T."/>
            <person name="Gomez Garrido J."/>
        </authorList>
    </citation>
    <scope>NUCLEOTIDE SEQUENCE</scope>
</reference>
<dbReference type="SUPFAM" id="SSF54001">
    <property type="entry name" value="Cysteine proteinases"/>
    <property type="match status" value="1"/>
</dbReference>
<keyword evidence="7" id="KW-0732">Signal</keyword>
<feature type="signal peptide" evidence="7">
    <location>
        <begin position="1"/>
        <end position="19"/>
    </location>
</feature>
<comment type="similarity">
    <text evidence="1">Belongs to the peptidase C1 family.</text>
</comment>
<dbReference type="EMBL" id="OW240914">
    <property type="protein sequence ID" value="CAH2273505.1"/>
    <property type="molecule type" value="Genomic_DNA"/>
</dbReference>
<dbReference type="CDD" id="cd02248">
    <property type="entry name" value="Peptidase_C1A"/>
    <property type="match status" value="1"/>
</dbReference>
<dbReference type="FunFam" id="3.90.70.10:FF:000103">
    <property type="entry name" value="Hypothetical LOC496748"/>
    <property type="match status" value="1"/>
</dbReference>
<dbReference type="SMART" id="SM00645">
    <property type="entry name" value="Pept_C1"/>
    <property type="match status" value="1"/>
</dbReference>
<dbReference type="Pfam" id="PF08246">
    <property type="entry name" value="Inhibitor_I29"/>
    <property type="match status" value="1"/>
</dbReference>
<feature type="chain" id="PRO_5042233879" evidence="7">
    <location>
        <begin position="20"/>
        <end position="322"/>
    </location>
</feature>
<dbReference type="GO" id="GO:0006508">
    <property type="term" value="P:proteolysis"/>
    <property type="evidence" value="ECO:0007669"/>
    <property type="project" value="UniProtKB-KW"/>
</dbReference>
<evidence type="ECO:0000256" key="4">
    <source>
        <dbReference type="ARBA" id="ARBA00022807"/>
    </source>
</evidence>
<dbReference type="PROSITE" id="PS00139">
    <property type="entry name" value="THIOL_PROTEASE_CYS"/>
    <property type="match status" value="1"/>
</dbReference>
<name>A0AAD1VXW5_PELCU</name>
<dbReference type="InterPro" id="IPR025661">
    <property type="entry name" value="Pept_asp_AS"/>
</dbReference>
<sequence length="322" mass="36798">MYFKKCLFVFSTIVICASAAHFLEQEWNLWKSKYGKQYDTEELELYRQKAWLATRDLVKKHNQLAELGLKNYTLAMNQFADLTPEERASHISLGLKEKVSEPRFFQNRHRNLTVIPKKFDWRKTKCVTPVKSQGECGSCWAFATVGLIETRYCLDKGKQLLFSEQQLVDCDKSNYGCDGGLPINALEYVSKNGIMKSDDYKYEEQQSKCLFNSNNAIKMRATKFFYLSGEEDLATSVATNGPVTAGIGVNEEFMLYEKGIYDGSCAGGPNHAIIIEGYGRNYWIVRNSWGDEWGEGGYVRMKRNVNQCSIAVMPATMEFTFL</sequence>
<dbReference type="PANTHER" id="PTHR12411">
    <property type="entry name" value="CYSTEINE PROTEASE FAMILY C1-RELATED"/>
    <property type="match status" value="1"/>
</dbReference>
<dbReference type="InterPro" id="IPR013201">
    <property type="entry name" value="Prot_inhib_I29"/>
</dbReference>
<keyword evidence="5" id="KW-0865">Zymogen</keyword>
<keyword evidence="3" id="KW-0378">Hydrolase</keyword>
<dbReference type="Gene3D" id="1.10.287.2250">
    <property type="match status" value="1"/>
</dbReference>
<keyword evidence="11" id="KW-1185">Reference proteome</keyword>
<evidence type="ECO:0000313" key="11">
    <source>
        <dbReference type="Proteomes" id="UP001295444"/>
    </source>
</evidence>
<keyword evidence="2" id="KW-0645">Protease</keyword>
<proteinExistence type="inferred from homology"/>
<evidence type="ECO:0000256" key="5">
    <source>
        <dbReference type="ARBA" id="ARBA00023145"/>
    </source>
</evidence>
<dbReference type="InterPro" id="IPR039417">
    <property type="entry name" value="Peptidase_C1A_papain-like"/>
</dbReference>
<evidence type="ECO:0000256" key="1">
    <source>
        <dbReference type="ARBA" id="ARBA00008455"/>
    </source>
</evidence>
<dbReference type="GO" id="GO:0008234">
    <property type="term" value="F:cysteine-type peptidase activity"/>
    <property type="evidence" value="ECO:0007669"/>
    <property type="project" value="UniProtKB-KW"/>
</dbReference>
<evidence type="ECO:0000256" key="3">
    <source>
        <dbReference type="ARBA" id="ARBA00022801"/>
    </source>
</evidence>